<comment type="caution">
    <text evidence="11">The sequence shown here is derived from an EMBL/GenBank/DDBJ whole genome shotgun (WGS) entry which is preliminary data.</text>
</comment>
<dbReference type="PANTHER" id="PTHR11059:SF0">
    <property type="entry name" value="DNA REPAIR PROTEIN RECN"/>
    <property type="match status" value="1"/>
</dbReference>
<gene>
    <name evidence="11" type="primary">recN</name>
    <name evidence="11" type="ORF">JF922_23705</name>
</gene>
<evidence type="ECO:0000256" key="6">
    <source>
        <dbReference type="ARBA" id="ARBA00022840"/>
    </source>
</evidence>
<protein>
    <recommendedName>
        <fullName evidence="3 9">DNA repair protein RecN</fullName>
    </recommendedName>
    <alternativeName>
        <fullName evidence="8 9">Recombination protein N</fullName>
    </alternativeName>
</protein>
<dbReference type="GO" id="GO:0009432">
    <property type="term" value="P:SOS response"/>
    <property type="evidence" value="ECO:0007669"/>
    <property type="project" value="TreeGrafter"/>
</dbReference>
<evidence type="ECO:0000256" key="4">
    <source>
        <dbReference type="ARBA" id="ARBA00022741"/>
    </source>
</evidence>
<dbReference type="Gene3D" id="3.40.50.300">
    <property type="entry name" value="P-loop containing nucleotide triphosphate hydrolases"/>
    <property type="match status" value="2"/>
</dbReference>
<dbReference type="GO" id="GO:0006281">
    <property type="term" value="P:DNA repair"/>
    <property type="evidence" value="ECO:0007669"/>
    <property type="project" value="UniProtKB-KW"/>
</dbReference>
<dbReference type="AlphaFoldDB" id="A0A934K8Z8"/>
<evidence type="ECO:0000256" key="5">
    <source>
        <dbReference type="ARBA" id="ARBA00022763"/>
    </source>
</evidence>
<keyword evidence="5 9" id="KW-0227">DNA damage</keyword>
<evidence type="ECO:0000256" key="3">
    <source>
        <dbReference type="ARBA" id="ARBA00021315"/>
    </source>
</evidence>
<evidence type="ECO:0000256" key="2">
    <source>
        <dbReference type="ARBA" id="ARBA00009441"/>
    </source>
</evidence>
<dbReference type="EMBL" id="JAEKNR010000234">
    <property type="protein sequence ID" value="MBJ7601064.1"/>
    <property type="molecule type" value="Genomic_DNA"/>
</dbReference>
<keyword evidence="6" id="KW-0067">ATP-binding</keyword>
<dbReference type="NCBIfam" id="TIGR00634">
    <property type="entry name" value="recN"/>
    <property type="match status" value="1"/>
</dbReference>
<keyword evidence="4" id="KW-0547">Nucleotide-binding</keyword>
<comment type="similarity">
    <text evidence="2 9">Belongs to the RecN family.</text>
</comment>
<evidence type="ECO:0000259" key="10">
    <source>
        <dbReference type="Pfam" id="PF02463"/>
    </source>
</evidence>
<dbReference type="GO" id="GO:0005524">
    <property type="term" value="F:ATP binding"/>
    <property type="evidence" value="ECO:0007669"/>
    <property type="project" value="UniProtKB-KW"/>
</dbReference>
<evidence type="ECO:0000256" key="9">
    <source>
        <dbReference type="PIRNR" id="PIRNR003128"/>
    </source>
</evidence>
<organism evidence="11 12">
    <name type="scientific">Candidatus Nephthysia bennettiae</name>
    <dbReference type="NCBI Taxonomy" id="3127016"/>
    <lineage>
        <taxon>Bacteria</taxon>
        <taxon>Bacillati</taxon>
        <taxon>Candidatus Dormiibacterota</taxon>
        <taxon>Candidatus Dormibacteria</taxon>
        <taxon>Candidatus Dormibacterales</taxon>
        <taxon>Candidatus Dormibacteraceae</taxon>
        <taxon>Candidatus Nephthysia</taxon>
    </lineage>
</organism>
<comment type="function">
    <text evidence="1 9">May be involved in recombinational repair of damaged DNA.</text>
</comment>
<keyword evidence="12" id="KW-1185">Reference proteome</keyword>
<evidence type="ECO:0000313" key="12">
    <source>
        <dbReference type="Proteomes" id="UP000612893"/>
    </source>
</evidence>
<evidence type="ECO:0000256" key="7">
    <source>
        <dbReference type="ARBA" id="ARBA00023204"/>
    </source>
</evidence>
<evidence type="ECO:0000256" key="8">
    <source>
        <dbReference type="ARBA" id="ARBA00033408"/>
    </source>
</evidence>
<dbReference type="PIRSF" id="PIRSF003128">
    <property type="entry name" value="RecN"/>
    <property type="match status" value="1"/>
</dbReference>
<dbReference type="GO" id="GO:0043590">
    <property type="term" value="C:bacterial nucleoid"/>
    <property type="evidence" value="ECO:0007669"/>
    <property type="project" value="TreeGrafter"/>
</dbReference>
<dbReference type="RefSeq" id="WP_338205119.1">
    <property type="nucleotide sequence ID" value="NZ_JAEKNR010000234.1"/>
</dbReference>
<evidence type="ECO:0000256" key="1">
    <source>
        <dbReference type="ARBA" id="ARBA00003618"/>
    </source>
</evidence>
<reference evidence="11" key="1">
    <citation type="submission" date="2020-10" db="EMBL/GenBank/DDBJ databases">
        <title>Ca. Dormibacterota MAGs.</title>
        <authorList>
            <person name="Montgomery K."/>
        </authorList>
    </citation>
    <scope>NUCLEOTIDE SEQUENCE [LARGE SCALE GENOMIC DNA]</scope>
    <source>
        <strain evidence="11">SC8812_S17_10</strain>
    </source>
</reference>
<keyword evidence="7 9" id="KW-0234">DNA repair</keyword>
<dbReference type="SUPFAM" id="SSF52540">
    <property type="entry name" value="P-loop containing nucleoside triphosphate hydrolases"/>
    <property type="match status" value="2"/>
</dbReference>
<accession>A0A934K8Z8</accession>
<dbReference type="Proteomes" id="UP000612893">
    <property type="component" value="Unassembled WGS sequence"/>
</dbReference>
<dbReference type="InterPro" id="IPR027417">
    <property type="entry name" value="P-loop_NTPase"/>
</dbReference>
<name>A0A934K8Z8_9BACT</name>
<dbReference type="InterPro" id="IPR004604">
    <property type="entry name" value="DNA_recomb/repair_RecN"/>
</dbReference>
<evidence type="ECO:0000313" key="11">
    <source>
        <dbReference type="EMBL" id="MBJ7601064.1"/>
    </source>
</evidence>
<dbReference type="GO" id="GO:0006310">
    <property type="term" value="P:DNA recombination"/>
    <property type="evidence" value="ECO:0007669"/>
    <property type="project" value="InterPro"/>
</dbReference>
<sequence>MIEELRVRELALVERADVRFSPGLNLLTGETGSGKSLIVDALGLALGGRASSEQVRQGAERASVEARFELSDVPAALEALAGMGYERDGDLVLTREVGRRGSARVNGRPAAPAQLRELGRLLVGVHSQHEHHLLLDPEAQTLLLDAFSGALAARESVAEAHAAWSGAQARLTELERIQARGKREEEYLRWQLEELEQAQLTPGEDEQLASERAVVRHASRLSELVGGAVTGLRAEDALAAATSSVRSAAVLDPRLTGVADRLEGLQTELADAVAELRRYGDSIDDDPGRLEAIESRLATLEQVKRKYGGSLDGAIEERERLSGQLDQASNLDAAIEAAAAALDSARAVLELRAADLSALRARGAERLAEAVRTELDGLCLEGAVFHVRLPSRAQIGAEGAEQAELAFSANPGEAPAPLARVASGGELARVMLAIRTAGAEAERLPTLVFDEVDAGIGGEAAVQVGLRLKRLGAARQVLVVTHLAQVACFADHHLVVEKGAGAGGRNVVRVRELQAEGERARELARMMSGRITDKALARAHELLEEGRGS</sequence>
<feature type="domain" description="RecF/RecN/SMC N-terminal" evidence="10">
    <location>
        <begin position="2"/>
        <end position="495"/>
    </location>
</feature>
<dbReference type="InterPro" id="IPR003395">
    <property type="entry name" value="RecF/RecN/SMC_N"/>
</dbReference>
<dbReference type="Pfam" id="PF02463">
    <property type="entry name" value="SMC_N"/>
    <property type="match status" value="1"/>
</dbReference>
<dbReference type="PANTHER" id="PTHR11059">
    <property type="entry name" value="DNA REPAIR PROTEIN RECN"/>
    <property type="match status" value="1"/>
</dbReference>
<dbReference type="CDD" id="cd03241">
    <property type="entry name" value="ABC_RecN"/>
    <property type="match status" value="2"/>
</dbReference>
<proteinExistence type="inferred from homology"/>